<dbReference type="InterPro" id="IPR047773">
    <property type="entry name" value="YHYH_dom_bact"/>
</dbReference>
<dbReference type="AlphaFoldDB" id="A0A1U7DJP5"/>
<accession>A0A1U7DJP5</accession>
<dbReference type="NCBIfam" id="NF033223">
    <property type="entry name" value="YHYH_alt"/>
    <property type="match status" value="1"/>
</dbReference>
<organism evidence="2 3">
    <name type="scientific">Brevirhabdus pacifica</name>
    <dbReference type="NCBI Taxonomy" id="1267768"/>
    <lineage>
        <taxon>Bacteria</taxon>
        <taxon>Pseudomonadati</taxon>
        <taxon>Pseudomonadota</taxon>
        <taxon>Alphaproteobacteria</taxon>
        <taxon>Rhodobacterales</taxon>
        <taxon>Paracoccaceae</taxon>
        <taxon>Brevirhabdus</taxon>
    </lineage>
</organism>
<name>A0A1U7DJP5_9RHOB</name>
<dbReference type="STRING" id="1267768.BV394_11105"/>
<gene>
    <name evidence="2" type="ORF">BV394_11105</name>
</gene>
<dbReference type="EMBL" id="CP019124">
    <property type="protein sequence ID" value="APX90206.1"/>
    <property type="molecule type" value="Genomic_DNA"/>
</dbReference>
<dbReference type="Proteomes" id="UP000187266">
    <property type="component" value="Chromosome"/>
</dbReference>
<reference evidence="2 3" key="1">
    <citation type="submission" date="2017-01" db="EMBL/GenBank/DDBJ databases">
        <title>Genomic analysis of Xuhuaishuia manganoxidans DY6-4.</title>
        <authorList>
            <person name="Wang X."/>
        </authorList>
    </citation>
    <scope>NUCLEOTIDE SEQUENCE [LARGE SCALE GENOMIC DNA]</scope>
    <source>
        <strain evidence="2 3">DY6-4</strain>
    </source>
</reference>
<sequence length="70" mass="7522">MEIEMRILMTGLTLLIGSYGAPALAAVAPIGSFVSAGPVYHGGGLNREGCHNDRKRGTYHCHRKPGTTRR</sequence>
<keyword evidence="3" id="KW-1185">Reference proteome</keyword>
<proteinExistence type="predicted"/>
<feature type="region of interest" description="Disordered" evidence="1">
    <location>
        <begin position="51"/>
        <end position="70"/>
    </location>
</feature>
<feature type="compositionally biased region" description="Basic residues" evidence="1">
    <location>
        <begin position="57"/>
        <end position="70"/>
    </location>
</feature>
<evidence type="ECO:0000256" key="1">
    <source>
        <dbReference type="SAM" id="MobiDB-lite"/>
    </source>
</evidence>
<evidence type="ECO:0008006" key="4">
    <source>
        <dbReference type="Google" id="ProtNLM"/>
    </source>
</evidence>
<evidence type="ECO:0000313" key="2">
    <source>
        <dbReference type="EMBL" id="APX90206.1"/>
    </source>
</evidence>
<evidence type="ECO:0000313" key="3">
    <source>
        <dbReference type="Proteomes" id="UP000187266"/>
    </source>
</evidence>
<protein>
    <recommendedName>
        <fullName evidence="4">YHYH domain-containing protein</fullName>
    </recommendedName>
</protein>